<evidence type="ECO:0000259" key="2">
    <source>
        <dbReference type="PROSITE" id="PS50263"/>
    </source>
</evidence>
<dbReference type="PANTHER" id="PTHR11750">
    <property type="entry name" value="PROTEIN N-TERMINAL AMIDASE"/>
    <property type="match status" value="1"/>
</dbReference>
<sequence length="1026" mass="111474">MRIGCLQFAPQVGDVDNNLNRADAVLSRANPDDLDVLVLPELAFSGYNFKSLQDITPFLEPSGSGITSLWARTIALKYNCVVTVGYPEKVDVSPKWPTGPEYYNSVIVVNGDGETIANYRKSFLYQTDETWALEGNRGFYDGFIPGLGNTSIGICMDINPYKFEAPWHAFEFAFHILEVESNLVIVSMAWMTRDDPRRFTRMPNEPDMETLTYWVTRLEPLIRSDNQDEIIIVFCNRCGNEDEVLYAGTSAVVGIQDGEVKVYGLLGRGEKELLVVDTNNSPYAKLVYRPETGGKGMEAPGHLEQTKKPSDDDKKKNDPKTTPSESEAGSSNSKSSSAPPPPPPPQLPEDFAVNSPNGSTRKRHPPDITIPKEQSVPTSYSARSPGVNSLNIPTPSAPSPTPMALRPRLIIPESPPILPHQYPPDHPISAASLRSERSIRSVKSDQSEASTRTIRTNPRPPEESTPYPDSGAPLSGYPANYFPSEKVIYGGDVTIDSAGPFSPNTPFEDISPISPAESYYWRPTDNMMRTPLSAGGWTPGTPIGRRAEPFPWPAITGKAYPTNHSSAKDRAKDNATPKDLRNLHSQSPQSNSSSNRTVKSEKSARSGSSVNSKGKIQSTIKESQAFERPYSPKSRNASRSRPHERTGSALGDRETNAAISIHLEGISLRAESASRMRAGSASGTPVGERVQSPQSRNESRTRSGEAASLQPEQHMIRIAASPSILKDDQRNQYQSLSRVARHQRSNSYASSQTPAVDNDRSDTPKSAINMARPASRAASRGRTPGPKYSSTNGTVVSVLPVVERASSADSTRNDRLHSRIHQNGTGSRQSQTGRNASAQNGRRRSDEGTTEQFERVEAIVCPSCPVHGRRLSSDEEPNDGRTTPAPQSPPNPSSILRPASSTGLTRHLQPEQIEPRRASSGDASQLASEKPVPDLSYDTQSCSQNEAAEISDCGSFAETLQTVSTPGRSPATPSFNPSTPKAMVLHTSDLEVEPLFGGSLTGSEKTPTSRCAETDALGLLDNKTTV</sequence>
<feature type="compositionally biased region" description="Low complexity" evidence="1">
    <location>
        <begin position="672"/>
        <end position="682"/>
    </location>
</feature>
<dbReference type="GO" id="GO:0070773">
    <property type="term" value="F:protein-N-terminal glutamine amidohydrolase activity"/>
    <property type="evidence" value="ECO:0007669"/>
    <property type="project" value="InterPro"/>
</dbReference>
<keyword evidence="4" id="KW-1185">Reference proteome</keyword>
<name>A0A8H5SYC7_FUSHE</name>
<dbReference type="GO" id="GO:0030163">
    <property type="term" value="P:protein catabolic process"/>
    <property type="evidence" value="ECO:0007669"/>
    <property type="project" value="TreeGrafter"/>
</dbReference>
<evidence type="ECO:0000313" key="4">
    <source>
        <dbReference type="Proteomes" id="UP000567885"/>
    </source>
</evidence>
<evidence type="ECO:0000313" key="3">
    <source>
        <dbReference type="EMBL" id="KAF5659174.1"/>
    </source>
</evidence>
<organism evidence="3 4">
    <name type="scientific">Fusarium heterosporum</name>
    <dbReference type="NCBI Taxonomy" id="42747"/>
    <lineage>
        <taxon>Eukaryota</taxon>
        <taxon>Fungi</taxon>
        <taxon>Dikarya</taxon>
        <taxon>Ascomycota</taxon>
        <taxon>Pezizomycotina</taxon>
        <taxon>Sordariomycetes</taxon>
        <taxon>Hypocreomycetidae</taxon>
        <taxon>Hypocreales</taxon>
        <taxon>Nectriaceae</taxon>
        <taxon>Fusarium</taxon>
        <taxon>Fusarium heterosporum species complex</taxon>
    </lineage>
</organism>
<feature type="domain" description="CN hydrolase" evidence="2">
    <location>
        <begin position="1"/>
        <end position="280"/>
    </location>
</feature>
<feature type="compositionally biased region" description="Basic and acidic residues" evidence="1">
    <location>
        <begin position="434"/>
        <end position="446"/>
    </location>
</feature>
<feature type="region of interest" description="Disordered" evidence="1">
    <location>
        <begin position="287"/>
        <end position="477"/>
    </location>
</feature>
<feature type="compositionally biased region" description="Basic and acidic residues" evidence="1">
    <location>
        <begin position="641"/>
        <end position="655"/>
    </location>
</feature>
<feature type="compositionally biased region" description="Polar residues" evidence="1">
    <location>
        <begin position="447"/>
        <end position="456"/>
    </location>
</feature>
<protein>
    <submittedName>
        <fullName evidence="3">Amino-terminal amidase</fullName>
    </submittedName>
</protein>
<feature type="compositionally biased region" description="Basic and acidic residues" evidence="1">
    <location>
        <begin position="843"/>
        <end position="857"/>
    </location>
</feature>
<feature type="compositionally biased region" description="Low complexity" evidence="1">
    <location>
        <begin position="771"/>
        <end position="785"/>
    </location>
</feature>
<dbReference type="PROSITE" id="PS50263">
    <property type="entry name" value="CN_HYDROLASE"/>
    <property type="match status" value="1"/>
</dbReference>
<feature type="compositionally biased region" description="Pro residues" evidence="1">
    <location>
        <begin position="338"/>
        <end position="347"/>
    </location>
</feature>
<dbReference type="SUPFAM" id="SSF56317">
    <property type="entry name" value="Carbon-nitrogen hydrolase"/>
    <property type="match status" value="1"/>
</dbReference>
<dbReference type="AlphaFoldDB" id="A0A8H5SYC7"/>
<dbReference type="PANTHER" id="PTHR11750:SF26">
    <property type="entry name" value="PROTEIN N-TERMINAL AMIDASE"/>
    <property type="match status" value="1"/>
</dbReference>
<feature type="region of interest" description="Disordered" evidence="1">
    <location>
        <begin position="531"/>
        <end position="656"/>
    </location>
</feature>
<feature type="compositionally biased region" description="Low complexity" evidence="1">
    <location>
        <begin position="320"/>
        <end position="337"/>
    </location>
</feature>
<feature type="compositionally biased region" description="Basic and acidic residues" evidence="1">
    <location>
        <begin position="304"/>
        <end position="319"/>
    </location>
</feature>
<dbReference type="Pfam" id="PF00795">
    <property type="entry name" value="CN_hydrolase"/>
    <property type="match status" value="1"/>
</dbReference>
<dbReference type="GO" id="GO:0008418">
    <property type="term" value="F:protein-N-terminal asparagine amidohydrolase activity"/>
    <property type="evidence" value="ECO:0007669"/>
    <property type="project" value="InterPro"/>
</dbReference>
<gene>
    <name evidence="3" type="ORF">FHETE_9523</name>
</gene>
<feature type="compositionally biased region" description="Polar residues" evidence="1">
    <location>
        <begin position="821"/>
        <end position="840"/>
    </location>
</feature>
<feature type="compositionally biased region" description="Basic and acidic residues" evidence="1">
    <location>
        <begin position="566"/>
        <end position="582"/>
    </location>
</feature>
<feature type="region of interest" description="Disordered" evidence="1">
    <location>
        <begin position="672"/>
        <end position="943"/>
    </location>
</feature>
<dbReference type="EMBL" id="JAAGWQ010000222">
    <property type="protein sequence ID" value="KAF5659174.1"/>
    <property type="molecule type" value="Genomic_DNA"/>
</dbReference>
<evidence type="ECO:0000256" key="1">
    <source>
        <dbReference type="SAM" id="MobiDB-lite"/>
    </source>
</evidence>
<dbReference type="InterPro" id="IPR003010">
    <property type="entry name" value="C-N_Hydrolase"/>
</dbReference>
<dbReference type="InterPro" id="IPR039703">
    <property type="entry name" value="Nta1"/>
</dbReference>
<feature type="compositionally biased region" description="Pro residues" evidence="1">
    <location>
        <begin position="413"/>
        <end position="426"/>
    </location>
</feature>
<feature type="compositionally biased region" description="Polar residues" evidence="1">
    <location>
        <begin position="375"/>
        <end position="392"/>
    </location>
</feature>
<feature type="compositionally biased region" description="Low complexity" evidence="1">
    <location>
        <begin position="585"/>
        <end position="595"/>
    </location>
</feature>
<dbReference type="CDD" id="cd07566">
    <property type="entry name" value="ScNTA1_like"/>
    <property type="match status" value="1"/>
</dbReference>
<comment type="caution">
    <text evidence="3">The sequence shown here is derived from an EMBL/GenBank/DDBJ whole genome shotgun (WGS) entry which is preliminary data.</text>
</comment>
<feature type="compositionally biased region" description="Polar residues" evidence="1">
    <location>
        <begin position="605"/>
        <end position="622"/>
    </location>
</feature>
<dbReference type="InterPro" id="IPR036526">
    <property type="entry name" value="C-N_Hydrolase_sf"/>
</dbReference>
<proteinExistence type="predicted"/>
<feature type="compositionally biased region" description="Polar residues" evidence="1">
    <location>
        <begin position="745"/>
        <end position="755"/>
    </location>
</feature>
<dbReference type="Gene3D" id="3.60.110.10">
    <property type="entry name" value="Carbon-nitrogen hydrolase"/>
    <property type="match status" value="1"/>
</dbReference>
<dbReference type="OrthoDB" id="201515at2759"/>
<dbReference type="Proteomes" id="UP000567885">
    <property type="component" value="Unassembled WGS sequence"/>
</dbReference>
<reference evidence="3 4" key="1">
    <citation type="submission" date="2020-05" db="EMBL/GenBank/DDBJ databases">
        <title>Identification and distribution of gene clusters putatively required for synthesis of sphingolipid metabolism inhibitors in phylogenetically diverse species of the filamentous fungus Fusarium.</title>
        <authorList>
            <person name="Kim H.-S."/>
            <person name="Busman M."/>
            <person name="Brown D.W."/>
            <person name="Divon H."/>
            <person name="Uhlig S."/>
            <person name="Proctor R.H."/>
        </authorList>
    </citation>
    <scope>NUCLEOTIDE SEQUENCE [LARGE SCALE GENOMIC DNA]</scope>
    <source>
        <strain evidence="3 4">NRRL 20693</strain>
    </source>
</reference>
<accession>A0A8H5SYC7</accession>